<sequence>MGVCGCVGINPAKGCAQSVTGTYADLCRHKHNSPKAWQRSHVKADVWGMGANHSPKKSKRNNAGETKPSLMPKSDPRPVIAGESKMTRRGILGTKR</sequence>
<comment type="caution">
    <text evidence="2">The sequence shown here is derived from an EMBL/GenBank/DDBJ whole genome shotgun (WGS) entry which is preliminary data.</text>
</comment>
<evidence type="ECO:0000256" key="1">
    <source>
        <dbReference type="SAM" id="MobiDB-lite"/>
    </source>
</evidence>
<feature type="region of interest" description="Disordered" evidence="1">
    <location>
        <begin position="48"/>
        <end position="96"/>
    </location>
</feature>
<dbReference type="Proteomes" id="UP000004259">
    <property type="component" value="Unassembled WGS sequence"/>
</dbReference>
<gene>
    <name evidence="2" type="ORF">CUS_7474</name>
</gene>
<organism evidence="2 3">
    <name type="scientific">Ruminococcus albus 8</name>
    <dbReference type="NCBI Taxonomy" id="246199"/>
    <lineage>
        <taxon>Bacteria</taxon>
        <taxon>Bacillati</taxon>
        <taxon>Bacillota</taxon>
        <taxon>Clostridia</taxon>
        <taxon>Eubacteriales</taxon>
        <taxon>Oscillospiraceae</taxon>
        <taxon>Ruminococcus</taxon>
    </lineage>
</organism>
<protein>
    <submittedName>
        <fullName evidence="2">Uncharacterized protein</fullName>
    </submittedName>
</protein>
<evidence type="ECO:0000313" key="3">
    <source>
        <dbReference type="Proteomes" id="UP000004259"/>
    </source>
</evidence>
<reference evidence="2 3" key="1">
    <citation type="submission" date="2011-02" db="EMBL/GenBank/DDBJ databases">
        <authorList>
            <person name="Nelson K.E."/>
            <person name="Sutton G."/>
            <person name="Torralba M."/>
            <person name="Durkin S."/>
            <person name="Harkins D."/>
            <person name="Montgomery R."/>
            <person name="Ziemer C."/>
            <person name="Klaassens E."/>
            <person name="Ocuiv P."/>
            <person name="Morrison M."/>
        </authorList>
    </citation>
    <scope>NUCLEOTIDE SEQUENCE [LARGE SCALE GENOMIC DNA]</scope>
    <source>
        <strain evidence="2 3">8</strain>
    </source>
</reference>
<name>E9SGU7_RUMAL</name>
<dbReference type="STRING" id="246199.CUS_7474"/>
<evidence type="ECO:0000313" key="2">
    <source>
        <dbReference type="EMBL" id="EGC01384.1"/>
    </source>
</evidence>
<accession>E9SGU7</accession>
<dbReference type="AlphaFoldDB" id="E9SGU7"/>
<keyword evidence="3" id="KW-1185">Reference proteome</keyword>
<dbReference type="EMBL" id="ADKM02000130">
    <property type="protein sequence ID" value="EGC01384.1"/>
    <property type="molecule type" value="Genomic_DNA"/>
</dbReference>
<proteinExistence type="predicted"/>